<proteinExistence type="predicted"/>
<accession>A0A0C2IY39</accession>
<comment type="caution">
    <text evidence="1">The sequence shown here is derived from an EMBL/GenBank/DDBJ whole genome shotgun (WGS) entry which is preliminary data.</text>
</comment>
<dbReference type="AlphaFoldDB" id="A0A0C2IY39"/>
<dbReference type="Proteomes" id="UP000031668">
    <property type="component" value="Unassembled WGS sequence"/>
</dbReference>
<protein>
    <submittedName>
        <fullName evidence="1">Uncharacterized protein</fullName>
    </submittedName>
</protein>
<sequence length="268" mass="31966">MYWLSSSDNYDTVSLLINNKLFFYLISENDQKFHEFPPELQVNEKIYDVEIDKFEKCIYAHVKKGIRRKCYSSRNEIDKKYELFVHDSNILAIELDTRTNHLYYHNKHLITLLHTRFFTRMTIYRTDNLIYYVKLDLNTDQLYVSYIKKTTGKIMVLIMTTSGGQIKSFMIEEKVKEMSYFDNSYHIYTESKFMKVDSHGKLKYLKRKLPTTIKLIDYETNDIFFTSSGIKLSSYLFFGNLKKSNYEPTTKSSMSLNDLIFCQQNTDI</sequence>
<reference evidence="1 2" key="1">
    <citation type="journal article" date="2014" name="Genome Biol. Evol.">
        <title>The genome of the myxosporean Thelohanellus kitauei shows adaptations to nutrient acquisition within its fish host.</title>
        <authorList>
            <person name="Yang Y."/>
            <person name="Xiong J."/>
            <person name="Zhou Z."/>
            <person name="Huo F."/>
            <person name="Miao W."/>
            <person name="Ran C."/>
            <person name="Liu Y."/>
            <person name="Zhang J."/>
            <person name="Feng J."/>
            <person name="Wang M."/>
            <person name="Wang M."/>
            <person name="Wang L."/>
            <person name="Yao B."/>
        </authorList>
    </citation>
    <scope>NUCLEOTIDE SEQUENCE [LARGE SCALE GENOMIC DNA]</scope>
    <source>
        <strain evidence="1">Wuqing</strain>
    </source>
</reference>
<keyword evidence="2" id="KW-1185">Reference proteome</keyword>
<dbReference type="EMBL" id="JWZT01005261">
    <property type="protein sequence ID" value="KII61772.1"/>
    <property type="molecule type" value="Genomic_DNA"/>
</dbReference>
<gene>
    <name evidence="1" type="ORF">RF11_15841</name>
</gene>
<evidence type="ECO:0000313" key="2">
    <source>
        <dbReference type="Proteomes" id="UP000031668"/>
    </source>
</evidence>
<evidence type="ECO:0000313" key="1">
    <source>
        <dbReference type="EMBL" id="KII61772.1"/>
    </source>
</evidence>
<organism evidence="1 2">
    <name type="scientific">Thelohanellus kitauei</name>
    <name type="common">Myxosporean</name>
    <dbReference type="NCBI Taxonomy" id="669202"/>
    <lineage>
        <taxon>Eukaryota</taxon>
        <taxon>Metazoa</taxon>
        <taxon>Cnidaria</taxon>
        <taxon>Myxozoa</taxon>
        <taxon>Myxosporea</taxon>
        <taxon>Bivalvulida</taxon>
        <taxon>Platysporina</taxon>
        <taxon>Myxobolidae</taxon>
        <taxon>Thelohanellus</taxon>
    </lineage>
</organism>
<name>A0A0C2IY39_THEKT</name>